<accession>A0A6H5FZ22</accession>
<sequence>MAQKIARARWFFDRTSWVPTVEELNFALSSIHPEERDRVMKYVFYKDAIATLSGRLMIRKFLAEATGLPWADIAVGRDENEKPIFPSDISLQFNVSHQGKYTIFAGESSGAKVGVDIMEIKYTGGKPLKEFFRLMSRQFSKQEWEKIHENSLPTRQERTFYRLWSLKESYIKATGVGMKVPLKDIDFRINSPLKSVAEFVEDTELFLEGEKQENWKFQEVLIDENYGACVAIHCQSEELKNYPCLPFCEVMAQDLLKFCTTALPADEKAAEDLFKKYLESEDRK</sequence>
<dbReference type="EC" id="2.7.8.7" evidence="2"/>
<comment type="catalytic activity">
    <reaction evidence="7">
        <text>apo-[ACP] + CoA = holo-[ACP] + adenosine 3',5'-bisphosphate + H(+)</text>
        <dbReference type="Rhea" id="RHEA:12068"/>
        <dbReference type="Rhea" id="RHEA-COMP:9685"/>
        <dbReference type="Rhea" id="RHEA-COMP:9690"/>
        <dbReference type="ChEBI" id="CHEBI:15378"/>
        <dbReference type="ChEBI" id="CHEBI:29999"/>
        <dbReference type="ChEBI" id="CHEBI:57287"/>
        <dbReference type="ChEBI" id="CHEBI:58343"/>
        <dbReference type="ChEBI" id="CHEBI:64479"/>
        <dbReference type="EC" id="2.7.8.7"/>
    </reaction>
    <physiologicalReaction direction="left-to-right" evidence="7">
        <dbReference type="Rhea" id="RHEA:12069"/>
    </physiologicalReaction>
</comment>
<dbReference type="EMBL" id="CADCXU010001997">
    <property type="protein sequence ID" value="CAA9994522.1"/>
    <property type="molecule type" value="Genomic_DNA"/>
</dbReference>
<keyword evidence="12" id="KW-1185">Reference proteome</keyword>
<feature type="domain" description="4'-phosphopantetheinyl transferase N-terminal" evidence="10">
    <location>
        <begin position="16"/>
        <end position="108"/>
    </location>
</feature>
<name>A0A6H5FZ22_9HEMI</name>
<protein>
    <recommendedName>
        <fullName evidence="3">L-aminoadipate-semialdehyde dehydrogenase-phosphopantetheinyl transferase</fullName>
        <ecNumber evidence="2">2.7.8.7</ecNumber>
    </recommendedName>
    <alternativeName>
        <fullName evidence="5">4'-phosphopantetheinyl transferase</fullName>
    </alternativeName>
    <alternativeName>
        <fullName evidence="6">Alpha-aminoadipic semialdehyde dehydrogenase-phosphopantetheinyl transferase</fullName>
    </alternativeName>
</protein>
<evidence type="ECO:0000256" key="6">
    <source>
        <dbReference type="ARBA" id="ARBA00033443"/>
    </source>
</evidence>
<comment type="similarity">
    <text evidence="1">Belongs to the P-Pant transferase superfamily. AcpS family.</text>
</comment>
<dbReference type="InterPro" id="IPR055066">
    <property type="entry name" value="AASDHPPT_N"/>
</dbReference>
<dbReference type="PANTHER" id="PTHR12215">
    <property type="entry name" value="PHOSPHOPANTETHEINE TRANSFERASE"/>
    <property type="match status" value="1"/>
</dbReference>
<dbReference type="GO" id="GO:0000287">
    <property type="term" value="F:magnesium ion binding"/>
    <property type="evidence" value="ECO:0007669"/>
    <property type="project" value="InterPro"/>
</dbReference>
<dbReference type="OrthoDB" id="26719at2759"/>
<evidence type="ECO:0000256" key="2">
    <source>
        <dbReference type="ARBA" id="ARBA00013172"/>
    </source>
</evidence>
<dbReference type="GO" id="GO:0005829">
    <property type="term" value="C:cytosol"/>
    <property type="evidence" value="ECO:0007669"/>
    <property type="project" value="TreeGrafter"/>
</dbReference>
<evidence type="ECO:0000313" key="11">
    <source>
        <dbReference type="EMBL" id="CAA9994522.1"/>
    </source>
</evidence>
<evidence type="ECO:0000256" key="7">
    <source>
        <dbReference type="ARBA" id="ARBA00048641"/>
    </source>
</evidence>
<dbReference type="AlphaFoldDB" id="A0A6H5FZ22"/>
<dbReference type="Pfam" id="PF01648">
    <property type="entry name" value="ACPS"/>
    <property type="match status" value="1"/>
</dbReference>
<evidence type="ECO:0000259" key="9">
    <source>
        <dbReference type="Pfam" id="PF01648"/>
    </source>
</evidence>
<evidence type="ECO:0000256" key="1">
    <source>
        <dbReference type="ARBA" id="ARBA00006195"/>
    </source>
</evidence>
<dbReference type="InterPro" id="IPR050559">
    <property type="entry name" value="P-Pant_transferase_sf"/>
</dbReference>
<dbReference type="SUPFAM" id="SSF56214">
    <property type="entry name" value="4'-phosphopantetheinyl transferase"/>
    <property type="match status" value="2"/>
</dbReference>
<keyword evidence="4" id="KW-0808">Transferase</keyword>
<feature type="domain" description="4'-phosphopantetheinyl transferase" evidence="9">
    <location>
        <begin position="113"/>
        <end position="230"/>
    </location>
</feature>
<dbReference type="InterPro" id="IPR008278">
    <property type="entry name" value="4-PPantetheinyl_Trfase_dom"/>
</dbReference>
<dbReference type="GO" id="GO:0019878">
    <property type="term" value="P:lysine biosynthetic process via aminoadipic acid"/>
    <property type="evidence" value="ECO:0007669"/>
    <property type="project" value="TreeGrafter"/>
</dbReference>
<dbReference type="Proteomes" id="UP000479000">
    <property type="component" value="Unassembled WGS sequence"/>
</dbReference>
<dbReference type="InterPro" id="IPR037143">
    <property type="entry name" value="4-PPantetheinyl_Trfase_dom_sf"/>
</dbReference>
<dbReference type="PANTHER" id="PTHR12215:SF10">
    <property type="entry name" value="L-AMINOADIPATE-SEMIALDEHYDE DEHYDROGENASE-PHOSPHOPANTETHEINYL TRANSFERASE"/>
    <property type="match status" value="1"/>
</dbReference>
<organism evidence="11 12">
    <name type="scientific">Nesidiocoris tenuis</name>
    <dbReference type="NCBI Taxonomy" id="355587"/>
    <lineage>
        <taxon>Eukaryota</taxon>
        <taxon>Metazoa</taxon>
        <taxon>Ecdysozoa</taxon>
        <taxon>Arthropoda</taxon>
        <taxon>Hexapoda</taxon>
        <taxon>Insecta</taxon>
        <taxon>Pterygota</taxon>
        <taxon>Neoptera</taxon>
        <taxon>Paraneoptera</taxon>
        <taxon>Hemiptera</taxon>
        <taxon>Heteroptera</taxon>
        <taxon>Panheteroptera</taxon>
        <taxon>Cimicomorpha</taxon>
        <taxon>Miridae</taxon>
        <taxon>Dicyphina</taxon>
        <taxon>Nesidiocoris</taxon>
    </lineage>
</organism>
<evidence type="ECO:0000256" key="3">
    <source>
        <dbReference type="ARBA" id="ARBA00016301"/>
    </source>
</evidence>
<proteinExistence type="inferred from homology"/>
<dbReference type="GO" id="GO:0008897">
    <property type="term" value="F:holo-[acyl-carrier-protein] synthase activity"/>
    <property type="evidence" value="ECO:0007669"/>
    <property type="project" value="UniProtKB-EC"/>
</dbReference>
<evidence type="ECO:0000256" key="5">
    <source>
        <dbReference type="ARBA" id="ARBA00030484"/>
    </source>
</evidence>
<evidence type="ECO:0000259" key="10">
    <source>
        <dbReference type="Pfam" id="PF22624"/>
    </source>
</evidence>
<evidence type="ECO:0000256" key="4">
    <source>
        <dbReference type="ARBA" id="ARBA00022679"/>
    </source>
</evidence>
<comment type="catalytic activity">
    <reaction evidence="8">
        <text>apo-[ACP] + acetyl-CoA = acetyl-[ACP] + adenosine 3',5'-bisphosphate + H(+)</text>
        <dbReference type="Rhea" id="RHEA:46564"/>
        <dbReference type="Rhea" id="RHEA-COMP:9621"/>
        <dbReference type="Rhea" id="RHEA-COMP:9690"/>
        <dbReference type="ChEBI" id="CHEBI:15378"/>
        <dbReference type="ChEBI" id="CHEBI:29999"/>
        <dbReference type="ChEBI" id="CHEBI:57288"/>
        <dbReference type="ChEBI" id="CHEBI:58343"/>
        <dbReference type="ChEBI" id="CHEBI:78446"/>
    </reaction>
    <physiologicalReaction direction="left-to-right" evidence="8">
        <dbReference type="Rhea" id="RHEA:46565"/>
    </physiologicalReaction>
</comment>
<dbReference type="FunFam" id="3.90.470.20:FF:000003">
    <property type="entry name" value="L-aminoadipate-semialdehyde dehydrogenase-phosphopantetheinyl transferase"/>
    <property type="match status" value="1"/>
</dbReference>
<gene>
    <name evidence="11" type="ORF">NTEN_LOCUS1338</name>
</gene>
<evidence type="ECO:0000256" key="8">
    <source>
        <dbReference type="ARBA" id="ARBA00048794"/>
    </source>
</evidence>
<evidence type="ECO:0000313" key="12">
    <source>
        <dbReference type="Proteomes" id="UP000479000"/>
    </source>
</evidence>
<reference evidence="11 12" key="1">
    <citation type="submission" date="2020-02" db="EMBL/GenBank/DDBJ databases">
        <authorList>
            <person name="Ferguson B K."/>
        </authorList>
    </citation>
    <scope>NUCLEOTIDE SEQUENCE [LARGE SCALE GENOMIC DNA]</scope>
</reference>
<dbReference type="Gene3D" id="3.90.470.20">
    <property type="entry name" value="4'-phosphopantetheinyl transferase domain"/>
    <property type="match status" value="2"/>
</dbReference>
<dbReference type="Pfam" id="PF22624">
    <property type="entry name" value="AASDHPPT_N"/>
    <property type="match status" value="1"/>
</dbReference>